<dbReference type="AlphaFoldDB" id="A0A388T384"/>
<gene>
    <name evidence="2" type="ORF">SSP531S_39090</name>
</gene>
<organism evidence="2 3">
    <name type="scientific">Streptomyces spongiicola</name>
    <dbReference type="NCBI Taxonomy" id="1690221"/>
    <lineage>
        <taxon>Bacteria</taxon>
        <taxon>Bacillati</taxon>
        <taxon>Actinomycetota</taxon>
        <taxon>Actinomycetes</taxon>
        <taxon>Kitasatosporales</taxon>
        <taxon>Streptomycetaceae</taxon>
        <taxon>Streptomyces</taxon>
    </lineage>
</organism>
<accession>A0A388T384</accession>
<comment type="caution">
    <text evidence="2">The sequence shown here is derived from an EMBL/GenBank/DDBJ whole genome shotgun (WGS) entry which is preliminary data.</text>
</comment>
<keyword evidence="1" id="KW-0472">Membrane</keyword>
<evidence type="ECO:0000313" key="3">
    <source>
        <dbReference type="Proteomes" id="UP000265354"/>
    </source>
</evidence>
<proteinExistence type="predicted"/>
<keyword evidence="1" id="KW-0812">Transmembrane</keyword>
<feature type="transmembrane region" description="Helical" evidence="1">
    <location>
        <begin position="58"/>
        <end position="76"/>
    </location>
</feature>
<evidence type="ECO:0000256" key="1">
    <source>
        <dbReference type="SAM" id="Phobius"/>
    </source>
</evidence>
<evidence type="ECO:0000313" key="2">
    <source>
        <dbReference type="EMBL" id="GBQ02450.1"/>
    </source>
</evidence>
<sequence>MSGSTNEHEKTVEIIGLRMKEYESLRSEVVQRIAARQQLAGYAGAATVIAATLGSGLGIWRIVVVGIVLLVAYLYLRDSNDGIQRLGKHLRLIEGDVNDLARSVYGREILTWESRRQTERNDEKRFWKALGRFGGWHRDEPRVGIPEPRGESEG</sequence>
<dbReference type="Proteomes" id="UP000265354">
    <property type="component" value="Unassembled WGS sequence"/>
</dbReference>
<dbReference type="RefSeq" id="WP_116428204.1">
    <property type="nucleotide sequence ID" value="NZ_BGZL01000011.1"/>
</dbReference>
<dbReference type="EMBL" id="BGZL01000011">
    <property type="protein sequence ID" value="GBQ02450.1"/>
    <property type="molecule type" value="Genomic_DNA"/>
</dbReference>
<name>A0A388T384_9ACTN</name>
<keyword evidence="1" id="KW-1133">Transmembrane helix</keyword>
<protein>
    <submittedName>
        <fullName evidence="2">Uncharacterized protein</fullName>
    </submittedName>
</protein>
<reference evidence="2 3" key="1">
    <citation type="submission" date="2018-07" db="EMBL/GenBank/DDBJ databases">
        <title>Whole Genome Shotgun Sequence of Streptomyces spongiicola strain 531S.</title>
        <authorList>
            <person name="Dohra H."/>
            <person name="Kodani S."/>
        </authorList>
    </citation>
    <scope>NUCLEOTIDE SEQUENCE [LARGE SCALE GENOMIC DNA]</scope>
    <source>
        <strain evidence="2 3">531S</strain>
    </source>
</reference>